<dbReference type="PANTHER" id="PTHR48098:SF1">
    <property type="entry name" value="DIACYLGLYCEROL ACYLTRANSFERASE_MYCOLYLTRANSFERASE AG85A"/>
    <property type="match status" value="1"/>
</dbReference>
<dbReference type="PROSITE" id="PS51257">
    <property type="entry name" value="PROKAR_LIPOPROTEIN"/>
    <property type="match status" value="1"/>
</dbReference>
<evidence type="ECO:0000313" key="1">
    <source>
        <dbReference type="EMBL" id="SNS82123.1"/>
    </source>
</evidence>
<proteinExistence type="predicted"/>
<dbReference type="Proteomes" id="UP000198356">
    <property type="component" value="Unassembled WGS sequence"/>
</dbReference>
<dbReference type="PANTHER" id="PTHR48098">
    <property type="entry name" value="ENTEROCHELIN ESTERASE-RELATED"/>
    <property type="match status" value="1"/>
</dbReference>
<dbReference type="SUPFAM" id="SSF53474">
    <property type="entry name" value="alpha/beta-Hydrolases"/>
    <property type="match status" value="1"/>
</dbReference>
<dbReference type="AlphaFoldDB" id="A0A239HMQ7"/>
<protein>
    <submittedName>
        <fullName evidence="1">S-formylglutathione hydrolase FrmB</fullName>
    </submittedName>
</protein>
<keyword evidence="1" id="KW-0378">Hydrolase</keyword>
<dbReference type="EMBL" id="FZOU01000002">
    <property type="protein sequence ID" value="SNS82123.1"/>
    <property type="molecule type" value="Genomic_DNA"/>
</dbReference>
<dbReference type="InterPro" id="IPR050583">
    <property type="entry name" value="Mycobacterial_A85_antigen"/>
</dbReference>
<dbReference type="InterPro" id="IPR029058">
    <property type="entry name" value="AB_hydrolase_fold"/>
</dbReference>
<name>A0A239HMQ7_9BACT</name>
<reference evidence="1 2" key="1">
    <citation type="submission" date="2017-06" db="EMBL/GenBank/DDBJ databases">
        <authorList>
            <person name="Kim H.J."/>
            <person name="Triplett B.A."/>
        </authorList>
    </citation>
    <scope>NUCLEOTIDE SEQUENCE [LARGE SCALE GENOMIC DNA]</scope>
    <source>
        <strain evidence="1 2">DSM 18704</strain>
    </source>
</reference>
<dbReference type="GO" id="GO:0016787">
    <property type="term" value="F:hydrolase activity"/>
    <property type="evidence" value="ECO:0007669"/>
    <property type="project" value="UniProtKB-KW"/>
</dbReference>
<evidence type="ECO:0000313" key="2">
    <source>
        <dbReference type="Proteomes" id="UP000198356"/>
    </source>
</evidence>
<dbReference type="OrthoDB" id="9803578at2"/>
<keyword evidence="2" id="KW-1185">Reference proteome</keyword>
<dbReference type="Gene3D" id="3.40.50.1820">
    <property type="entry name" value="alpha/beta hydrolase"/>
    <property type="match status" value="1"/>
</dbReference>
<dbReference type="InterPro" id="IPR000801">
    <property type="entry name" value="Esterase-like"/>
</dbReference>
<gene>
    <name evidence="1" type="ORF">SAMN05421770_102452</name>
</gene>
<accession>A0A239HMQ7</accession>
<organism evidence="1 2">
    <name type="scientific">Granulicella rosea</name>
    <dbReference type="NCBI Taxonomy" id="474952"/>
    <lineage>
        <taxon>Bacteria</taxon>
        <taxon>Pseudomonadati</taxon>
        <taxon>Acidobacteriota</taxon>
        <taxon>Terriglobia</taxon>
        <taxon>Terriglobales</taxon>
        <taxon>Acidobacteriaceae</taxon>
        <taxon>Granulicella</taxon>
    </lineage>
</organism>
<dbReference type="Pfam" id="PF00756">
    <property type="entry name" value="Esterase"/>
    <property type="match status" value="1"/>
</dbReference>
<sequence>MIHRWITPVFLCLLIGCDAKPAIEKPVQLPAGVVFQDKIFHSGALQRDVTYRVIRPASIPAASQAHVLYLLHGNGSGFREWSQYSAISQLATQGYVLVMPEGHSTYFMNSASKPQDQYEDYLTRDLIRDAEKDLPAPPDRAHRAIAGVSMGGFAAVVIGLEHPDLYGFAGALSPPIDAAGRRFTFRRLSQSLGFRSIFGPSGSDERRAKDPFVLAHTVDPRQAPYIFLPVGEQESLAAPVRAYDAQLTRQHLPHEFQTLPGGHDWAQWNRQLPAFESALAAHAP</sequence>
<dbReference type="RefSeq" id="WP_089407935.1">
    <property type="nucleotide sequence ID" value="NZ_FZOU01000002.1"/>
</dbReference>